<evidence type="ECO:0000313" key="3">
    <source>
        <dbReference type="Proteomes" id="UP000092154"/>
    </source>
</evidence>
<feature type="transmembrane region" description="Helical" evidence="1">
    <location>
        <begin position="76"/>
        <end position="98"/>
    </location>
</feature>
<reference evidence="2 3" key="1">
    <citation type="submission" date="2016-06" db="EMBL/GenBank/DDBJ databases">
        <title>Comparative genomics of the ectomycorrhizal sister species Rhizopogon vinicolor and Rhizopogon vesiculosus (Basidiomycota: Boletales) reveals a divergence of the mating type B locus.</title>
        <authorList>
            <consortium name="DOE Joint Genome Institute"/>
            <person name="Mujic A.B."/>
            <person name="Kuo A."/>
            <person name="Tritt A."/>
            <person name="Lipzen A."/>
            <person name="Chen C."/>
            <person name="Johnson J."/>
            <person name="Sharma A."/>
            <person name="Barry K."/>
            <person name="Grigoriev I.V."/>
            <person name="Spatafora J.W."/>
        </authorList>
    </citation>
    <scope>NUCLEOTIDE SEQUENCE [LARGE SCALE GENOMIC DNA]</scope>
    <source>
        <strain evidence="2 3">AM-OR11-026</strain>
    </source>
</reference>
<evidence type="ECO:0000313" key="2">
    <source>
        <dbReference type="EMBL" id="OAX43392.1"/>
    </source>
</evidence>
<keyword evidence="1" id="KW-0472">Membrane</keyword>
<accession>A0A1B7NEW3</accession>
<organism evidence="2 3">
    <name type="scientific">Rhizopogon vinicolor AM-OR11-026</name>
    <dbReference type="NCBI Taxonomy" id="1314800"/>
    <lineage>
        <taxon>Eukaryota</taxon>
        <taxon>Fungi</taxon>
        <taxon>Dikarya</taxon>
        <taxon>Basidiomycota</taxon>
        <taxon>Agaricomycotina</taxon>
        <taxon>Agaricomycetes</taxon>
        <taxon>Agaricomycetidae</taxon>
        <taxon>Boletales</taxon>
        <taxon>Suillineae</taxon>
        <taxon>Rhizopogonaceae</taxon>
        <taxon>Rhizopogon</taxon>
    </lineage>
</organism>
<keyword evidence="1" id="KW-1133">Transmembrane helix</keyword>
<feature type="non-terminal residue" evidence="2">
    <location>
        <position position="1"/>
    </location>
</feature>
<gene>
    <name evidence="2" type="ORF">K503DRAFT_862253</name>
</gene>
<proteinExistence type="predicted"/>
<dbReference type="Proteomes" id="UP000092154">
    <property type="component" value="Unassembled WGS sequence"/>
</dbReference>
<keyword evidence="3" id="KW-1185">Reference proteome</keyword>
<dbReference type="InParanoid" id="A0A1B7NEW3"/>
<protein>
    <submittedName>
        <fullName evidence="2">Uncharacterized protein</fullName>
    </submittedName>
</protein>
<name>A0A1B7NEW3_9AGAM</name>
<keyword evidence="1" id="KW-0812">Transmembrane</keyword>
<dbReference type="AlphaFoldDB" id="A0A1B7NEW3"/>
<feature type="non-terminal residue" evidence="2">
    <location>
        <position position="104"/>
    </location>
</feature>
<dbReference type="EMBL" id="KV448138">
    <property type="protein sequence ID" value="OAX43392.1"/>
    <property type="molecule type" value="Genomic_DNA"/>
</dbReference>
<evidence type="ECO:0000256" key="1">
    <source>
        <dbReference type="SAM" id="Phobius"/>
    </source>
</evidence>
<sequence length="104" mass="11192">TSTVLSTSTVSSVTSTTSGLDGCCRSWHCTHTWETAGGLGCSCRHAHSPQFCPCIVKVQNYLSSHSDIPVIRCERLWTEISISFLLFTFVGGLSLHHFTGGSGL</sequence>